<evidence type="ECO:0000313" key="3">
    <source>
        <dbReference type="EMBL" id="MBM9617632.1"/>
    </source>
</evidence>
<accession>A0ABS2UJA4</accession>
<dbReference type="RefSeq" id="WP_205371988.1">
    <property type="nucleotide sequence ID" value="NZ_JAFEJA010000001.1"/>
</dbReference>
<organism evidence="3 4">
    <name type="scientific">Streptomyces zhihengii</name>
    <dbReference type="NCBI Taxonomy" id="1818004"/>
    <lineage>
        <taxon>Bacteria</taxon>
        <taxon>Bacillati</taxon>
        <taxon>Actinomycetota</taxon>
        <taxon>Actinomycetes</taxon>
        <taxon>Kitasatosporales</taxon>
        <taxon>Streptomycetaceae</taxon>
        <taxon>Streptomyces</taxon>
    </lineage>
</organism>
<sequence>MTETDWIRTGAAGAFYECPRWHEGAWWVSDLYADRIVTVSDGGRTDTVVGLDGDHPGGLGWLPDGSLVFVAMLARKVLRLRPDGRVVEHADLAPHCPGPANDMLVLPDGTAYVGCFGFDLNGGEHPRTAPLLRVLPDGTVEVAARDLLFPNAAVLTDGGRTLVVGETFAGRHTAFTRAPDGSLTDRRTWAQVAPAPPMAPTAEMIAGLGYAPDGCAVDGSGDLWVADAVGARVVRVREGEGIVEQRDLPAGLGAFACGLGGDDGRTLLVCAAPDFHPGARAAAREAVLLTTRVATAA</sequence>
<reference evidence="3 4" key="1">
    <citation type="journal article" date="2016" name="Arch. Microbiol.">
        <title>Streptomyces zhihengii sp. nov., isolated from rhizospheric soil of Psammosilene tunicoides.</title>
        <authorList>
            <person name="Huang M.J."/>
            <person name="Fei J.J."/>
            <person name="Salam N."/>
            <person name="Kim C.J."/>
            <person name="Hozzein W.N."/>
            <person name="Xiao M."/>
            <person name="Huang H.Q."/>
            <person name="Li W.J."/>
        </authorList>
    </citation>
    <scope>NUCLEOTIDE SEQUENCE [LARGE SCALE GENOMIC DNA]</scope>
    <source>
        <strain evidence="3 4">YIM T102</strain>
    </source>
</reference>
<name>A0ABS2UJA4_9ACTN</name>
<dbReference type="Pfam" id="PF08450">
    <property type="entry name" value="SGL"/>
    <property type="match status" value="1"/>
</dbReference>
<gene>
    <name evidence="3" type="ORF">JE024_02550</name>
</gene>
<proteinExistence type="inferred from homology"/>
<keyword evidence="4" id="KW-1185">Reference proteome</keyword>
<dbReference type="EMBL" id="JAFEJA010000001">
    <property type="protein sequence ID" value="MBM9617632.1"/>
    <property type="molecule type" value="Genomic_DNA"/>
</dbReference>
<dbReference type="Gene3D" id="2.120.10.30">
    <property type="entry name" value="TolB, C-terminal domain"/>
    <property type="match status" value="1"/>
</dbReference>
<dbReference type="SUPFAM" id="SSF63829">
    <property type="entry name" value="Calcium-dependent phosphotriesterase"/>
    <property type="match status" value="1"/>
</dbReference>
<evidence type="ECO:0000313" key="4">
    <source>
        <dbReference type="Proteomes" id="UP000664109"/>
    </source>
</evidence>
<dbReference type="PANTHER" id="PTHR10907:SF47">
    <property type="entry name" value="REGUCALCIN"/>
    <property type="match status" value="1"/>
</dbReference>
<dbReference type="Proteomes" id="UP000664109">
    <property type="component" value="Unassembled WGS sequence"/>
</dbReference>
<comment type="similarity">
    <text evidence="1">Belongs to the SMP-30/CGR1 family.</text>
</comment>
<dbReference type="InterPro" id="IPR013658">
    <property type="entry name" value="SGL"/>
</dbReference>
<dbReference type="InterPro" id="IPR011042">
    <property type="entry name" value="6-blade_b-propeller_TolB-like"/>
</dbReference>
<dbReference type="PANTHER" id="PTHR10907">
    <property type="entry name" value="REGUCALCIN"/>
    <property type="match status" value="1"/>
</dbReference>
<protein>
    <submittedName>
        <fullName evidence="3">SMP-30/gluconolactonase/LRE family protein</fullName>
    </submittedName>
</protein>
<evidence type="ECO:0000256" key="1">
    <source>
        <dbReference type="ARBA" id="ARBA00008853"/>
    </source>
</evidence>
<evidence type="ECO:0000259" key="2">
    <source>
        <dbReference type="Pfam" id="PF08450"/>
    </source>
</evidence>
<comment type="caution">
    <text evidence="3">The sequence shown here is derived from an EMBL/GenBank/DDBJ whole genome shotgun (WGS) entry which is preliminary data.</text>
</comment>
<feature type="domain" description="SMP-30/Gluconolactonase/LRE-like region" evidence="2">
    <location>
        <begin position="17"/>
        <end position="272"/>
    </location>
</feature>